<dbReference type="InterPro" id="IPR000871">
    <property type="entry name" value="Beta-lactam_class-A"/>
</dbReference>
<dbReference type="AlphaFoldDB" id="A0A6H9UXT7"/>
<dbReference type="GO" id="GO:0046677">
    <property type="term" value="P:response to antibiotic"/>
    <property type="evidence" value="ECO:0007669"/>
    <property type="project" value="InterPro"/>
</dbReference>
<feature type="domain" description="Beta-lactamase class A catalytic" evidence="2">
    <location>
        <begin position="133"/>
        <end position="275"/>
    </location>
</feature>
<dbReference type="EMBL" id="VZRB01000014">
    <property type="protein sequence ID" value="KAB1144678.1"/>
    <property type="molecule type" value="Genomic_DNA"/>
</dbReference>
<dbReference type="InterPro" id="IPR012338">
    <property type="entry name" value="Beta-lactam/transpept-like"/>
</dbReference>
<evidence type="ECO:0000259" key="2">
    <source>
        <dbReference type="Pfam" id="PF13354"/>
    </source>
</evidence>
<evidence type="ECO:0000313" key="4">
    <source>
        <dbReference type="Proteomes" id="UP000442707"/>
    </source>
</evidence>
<evidence type="ECO:0000313" key="3">
    <source>
        <dbReference type="EMBL" id="KAB1144678.1"/>
    </source>
</evidence>
<proteinExistence type="predicted"/>
<dbReference type="InterPro" id="IPR045155">
    <property type="entry name" value="Beta-lactam_cat"/>
</dbReference>
<feature type="region of interest" description="Disordered" evidence="1">
    <location>
        <begin position="1"/>
        <end position="21"/>
    </location>
</feature>
<dbReference type="PANTHER" id="PTHR35333:SF3">
    <property type="entry name" value="BETA-LACTAMASE-TYPE TRANSPEPTIDASE FOLD CONTAINING PROTEIN"/>
    <property type="match status" value="1"/>
</dbReference>
<keyword evidence="3" id="KW-0378">Hydrolase</keyword>
<organism evidence="3 4">
    <name type="scientific">Streptomyces luteolifulvus</name>
    <dbReference type="NCBI Taxonomy" id="2615112"/>
    <lineage>
        <taxon>Bacteria</taxon>
        <taxon>Bacillati</taxon>
        <taxon>Actinomycetota</taxon>
        <taxon>Actinomycetes</taxon>
        <taxon>Kitasatosporales</taxon>
        <taxon>Streptomycetaceae</taxon>
        <taxon>Streptomyces</taxon>
    </lineage>
</organism>
<keyword evidence="4" id="KW-1185">Reference proteome</keyword>
<dbReference type="PANTHER" id="PTHR35333">
    <property type="entry name" value="BETA-LACTAMASE"/>
    <property type="match status" value="1"/>
</dbReference>
<protein>
    <submittedName>
        <fullName evidence="3">Serine hydrolase</fullName>
    </submittedName>
</protein>
<evidence type="ECO:0000256" key="1">
    <source>
        <dbReference type="SAM" id="MobiDB-lite"/>
    </source>
</evidence>
<sequence>MPYRPSLRPPPRSVRQRSPRGRRAGLCAAFLTGSVATILTVGTLTPAPAAAAAVRSDAVTADVPRPDPQRPQRTPRVTAAVLDLDSPARKPRVYGDDIPYDTASIIKVDILAALLLRSQDTGHRLTRQERAQAEAMIRRSDNAAANLLWRRIGRAPGLAAANKRLGLTSTTARPGAKWGLTRTTATDQIRLLRAVFGTGRPSPEGSTALSEASRTYIRTLMTRIDDEQAWGVSAASDPGWALKNGWLQRDTTGLWDVNSIGRITVDGHHCLVAVLSDGNTSMKDGIAAVERAARAAVSPTRAS</sequence>
<gene>
    <name evidence="3" type="ORF">F7R91_20760</name>
</gene>
<dbReference type="RefSeq" id="WP_150950583.1">
    <property type="nucleotide sequence ID" value="NZ_VZRB01000014.1"/>
</dbReference>
<dbReference type="SUPFAM" id="SSF56601">
    <property type="entry name" value="beta-lactamase/transpeptidase-like"/>
    <property type="match status" value="1"/>
</dbReference>
<dbReference type="GO" id="GO:0030655">
    <property type="term" value="P:beta-lactam antibiotic catabolic process"/>
    <property type="evidence" value="ECO:0007669"/>
    <property type="project" value="InterPro"/>
</dbReference>
<dbReference type="Gene3D" id="3.40.710.10">
    <property type="entry name" value="DD-peptidase/beta-lactamase superfamily"/>
    <property type="match status" value="1"/>
</dbReference>
<dbReference type="GO" id="GO:0008800">
    <property type="term" value="F:beta-lactamase activity"/>
    <property type="evidence" value="ECO:0007669"/>
    <property type="project" value="InterPro"/>
</dbReference>
<dbReference type="Proteomes" id="UP000442707">
    <property type="component" value="Unassembled WGS sequence"/>
</dbReference>
<comment type="caution">
    <text evidence="3">The sequence shown here is derived from an EMBL/GenBank/DDBJ whole genome shotgun (WGS) entry which is preliminary data.</text>
</comment>
<accession>A0A6H9UXT7</accession>
<reference evidence="3 4" key="1">
    <citation type="submission" date="2019-09" db="EMBL/GenBank/DDBJ databases">
        <title>Screening of Novel Bioactive Compounds from Soil-Associated.</title>
        <authorList>
            <person name="Zhao S."/>
        </authorList>
    </citation>
    <scope>NUCLEOTIDE SEQUENCE [LARGE SCALE GENOMIC DNA]</scope>
    <source>
        <strain evidence="3 4">HIT-DPA4</strain>
    </source>
</reference>
<name>A0A6H9UXT7_9ACTN</name>
<dbReference type="Pfam" id="PF13354">
    <property type="entry name" value="Beta-lactamase2"/>
    <property type="match status" value="1"/>
</dbReference>